<evidence type="ECO:0000256" key="2">
    <source>
        <dbReference type="SAM" id="MobiDB-lite"/>
    </source>
</evidence>
<sequence>MRHQTELLAPAGSFESLRAAVNAGADAVYIGGTRFGARAYAENPDEKGLCEAIEFAHLHGCDLYLTVNTLLKDAELEELGTYLKPYYESGLDAVIVQDMGVFSYIRENFPDLDIHASTQMTVLGAEGAEFLKKQGATRVVTARELSLQEIQRIHDTVDVEIESFIHGALCYCYSGQCLMSSMFGGRSGNRGRCAQPCRLPYQLEGDGKLLGKKGEEYILSPKDMCTIEILPEILKAGVCSLKIEGRMKRPEYTAGVVRVYRKYLDCYLEYGAEKYHVDPRDYGELQALYNRGGFSRGYYQVHNGRDMISLTRPSHFEEKGKKAMQEKQRYEALLQEIKKEYLDKDKKETIEGSFQISLERPSELTVRYREAEVHVEGEAGQVPKNQPMTEADIRKQLQKTGDTPFTFGKLSIQMDGDIFCPNGQLNRMRREALEKLMEQCTAGTRRTAEGLPEARMSKKAERGSAKKSQKSAHFPLRVQLEQADYLNEVLDFPEVRAIYLTSEKLDFQKLPEYAEACHEAGKECLLVLPAIFRTPARQWFEERMELLRNAGLDGLVLKNLEELEFVKKQGLELPLIGDHNLYSWNREASIFWKKQGITGETLPLELNDRELRERGADGAELVAYGYLPLMTSAGCLHRTVERCDHKETVRMLVDRYKKEFPAVNYCRYCYNVIYNSEPLSLLNNKEEIERIAPESLRLCFTLESRKELRRILKDYVDVFCGDAPGRKPEYSYTKGHLKRGVQ</sequence>
<feature type="region of interest" description="Disordered" evidence="2">
    <location>
        <begin position="442"/>
        <end position="471"/>
    </location>
</feature>
<gene>
    <name evidence="4" type="ORF">OCV63_03490</name>
</gene>
<dbReference type="Pfam" id="PF12392">
    <property type="entry name" value="DUF3656"/>
    <property type="match status" value="1"/>
</dbReference>
<dbReference type="InterPro" id="IPR051454">
    <property type="entry name" value="RNA/ubiquinone_mod_enzymes"/>
</dbReference>
<dbReference type="Pfam" id="PF01136">
    <property type="entry name" value="Peptidase_U32"/>
    <property type="match status" value="1"/>
</dbReference>
<dbReference type="InterPro" id="IPR001539">
    <property type="entry name" value="Peptidase_U32"/>
</dbReference>
<accession>A0ABT2RUG9</accession>
<name>A0ABT2RUG9_9FIRM</name>
<organism evidence="4 5">
    <name type="scientific">Laedolimicola ammoniilytica</name>
    <dbReference type="NCBI Taxonomy" id="2981771"/>
    <lineage>
        <taxon>Bacteria</taxon>
        <taxon>Bacillati</taxon>
        <taxon>Bacillota</taxon>
        <taxon>Clostridia</taxon>
        <taxon>Lachnospirales</taxon>
        <taxon>Lachnospiraceae</taxon>
        <taxon>Laedolimicola</taxon>
    </lineage>
</organism>
<reference evidence="4 5" key="1">
    <citation type="journal article" date="2021" name="ISME Commun">
        <title>Automated analysis of genomic sequences facilitates high-throughput and comprehensive description of bacteria.</title>
        <authorList>
            <person name="Hitch T.C.A."/>
        </authorList>
    </citation>
    <scope>NUCLEOTIDE SEQUENCE [LARGE SCALE GENOMIC DNA]</scope>
    <source>
        <strain evidence="4 5">Sanger_04</strain>
    </source>
</reference>
<dbReference type="EMBL" id="JAOQKC010000003">
    <property type="protein sequence ID" value="MCU6695961.1"/>
    <property type="molecule type" value="Genomic_DNA"/>
</dbReference>
<comment type="caution">
    <text evidence="4">The sequence shown here is derived from an EMBL/GenBank/DDBJ whole genome shotgun (WGS) entry which is preliminary data.</text>
</comment>
<dbReference type="PROSITE" id="PS01276">
    <property type="entry name" value="PEPTIDASE_U32"/>
    <property type="match status" value="1"/>
</dbReference>
<feature type="coiled-coil region" evidence="1">
    <location>
        <begin position="320"/>
        <end position="347"/>
    </location>
</feature>
<proteinExistence type="predicted"/>
<evidence type="ECO:0000256" key="1">
    <source>
        <dbReference type="SAM" id="Coils"/>
    </source>
</evidence>
<feature type="compositionally biased region" description="Basic and acidic residues" evidence="2">
    <location>
        <begin position="455"/>
        <end position="464"/>
    </location>
</feature>
<keyword evidence="5" id="KW-1185">Reference proteome</keyword>
<protein>
    <submittedName>
        <fullName evidence="4">U32 family peptidase</fullName>
    </submittedName>
</protein>
<dbReference type="PANTHER" id="PTHR30217">
    <property type="entry name" value="PEPTIDASE U32 FAMILY"/>
    <property type="match status" value="1"/>
</dbReference>
<dbReference type="InterPro" id="IPR020988">
    <property type="entry name" value="Pept_U32_collagenase"/>
</dbReference>
<dbReference type="RefSeq" id="WP_158362040.1">
    <property type="nucleotide sequence ID" value="NZ_JAOQKC010000003.1"/>
</dbReference>
<dbReference type="PANTHER" id="PTHR30217:SF10">
    <property type="entry name" value="23S RRNA 5-HYDROXYCYTIDINE C2501 SYNTHASE"/>
    <property type="match status" value="1"/>
</dbReference>
<evidence type="ECO:0000259" key="3">
    <source>
        <dbReference type="Pfam" id="PF12392"/>
    </source>
</evidence>
<evidence type="ECO:0000313" key="4">
    <source>
        <dbReference type="EMBL" id="MCU6695961.1"/>
    </source>
</evidence>
<evidence type="ECO:0000313" key="5">
    <source>
        <dbReference type="Proteomes" id="UP001652461"/>
    </source>
</evidence>
<keyword evidence="1" id="KW-0175">Coiled coil</keyword>
<dbReference type="Proteomes" id="UP001652461">
    <property type="component" value="Unassembled WGS sequence"/>
</dbReference>
<feature type="domain" description="Peptidase U32 collagenase" evidence="3">
    <location>
        <begin position="332"/>
        <end position="440"/>
    </location>
</feature>